<proteinExistence type="predicted"/>
<comment type="caution">
    <text evidence="2">The sequence shown here is derived from an EMBL/GenBank/DDBJ whole genome shotgun (WGS) entry which is preliminary data.</text>
</comment>
<evidence type="ECO:0000313" key="2">
    <source>
        <dbReference type="EMBL" id="KAK9709776.1"/>
    </source>
</evidence>
<feature type="region of interest" description="Disordered" evidence="1">
    <location>
        <begin position="58"/>
        <end position="98"/>
    </location>
</feature>
<accession>A0AAW1JYW2</accession>
<gene>
    <name evidence="2" type="ORF">QE152_g26408</name>
</gene>
<evidence type="ECO:0000313" key="3">
    <source>
        <dbReference type="Proteomes" id="UP001458880"/>
    </source>
</evidence>
<organism evidence="2 3">
    <name type="scientific">Popillia japonica</name>
    <name type="common">Japanese beetle</name>
    <dbReference type="NCBI Taxonomy" id="7064"/>
    <lineage>
        <taxon>Eukaryota</taxon>
        <taxon>Metazoa</taxon>
        <taxon>Ecdysozoa</taxon>
        <taxon>Arthropoda</taxon>
        <taxon>Hexapoda</taxon>
        <taxon>Insecta</taxon>
        <taxon>Pterygota</taxon>
        <taxon>Neoptera</taxon>
        <taxon>Endopterygota</taxon>
        <taxon>Coleoptera</taxon>
        <taxon>Polyphaga</taxon>
        <taxon>Scarabaeiformia</taxon>
        <taxon>Scarabaeidae</taxon>
        <taxon>Rutelinae</taxon>
        <taxon>Popillia</taxon>
    </lineage>
</organism>
<keyword evidence="3" id="KW-1185">Reference proteome</keyword>
<protein>
    <submittedName>
        <fullName evidence="2">Uncharacterized protein</fullName>
    </submittedName>
</protein>
<sequence length="98" mass="11150">MECSPSTSLSEPVLINISPTQHLLQLSPIPIVTKVPNRRKRQVAQVLNCPTVIDQKKNKVTKALKKSGKRKQKEQEDTGKQNIKREKENKTLKGKEKH</sequence>
<feature type="compositionally biased region" description="Basic and acidic residues" evidence="1">
    <location>
        <begin position="73"/>
        <end position="98"/>
    </location>
</feature>
<dbReference type="AlphaFoldDB" id="A0AAW1JYW2"/>
<dbReference type="EMBL" id="JASPKY010000302">
    <property type="protein sequence ID" value="KAK9709776.1"/>
    <property type="molecule type" value="Genomic_DNA"/>
</dbReference>
<reference evidence="2 3" key="1">
    <citation type="journal article" date="2024" name="BMC Genomics">
        <title>De novo assembly and annotation of Popillia japonica's genome with initial clues to its potential as an invasive pest.</title>
        <authorList>
            <person name="Cucini C."/>
            <person name="Boschi S."/>
            <person name="Funari R."/>
            <person name="Cardaioli E."/>
            <person name="Iannotti N."/>
            <person name="Marturano G."/>
            <person name="Paoli F."/>
            <person name="Bruttini M."/>
            <person name="Carapelli A."/>
            <person name="Frati F."/>
            <person name="Nardi F."/>
        </authorList>
    </citation>
    <scope>NUCLEOTIDE SEQUENCE [LARGE SCALE GENOMIC DNA]</scope>
    <source>
        <strain evidence="2">DMR45628</strain>
    </source>
</reference>
<name>A0AAW1JYW2_POPJA</name>
<evidence type="ECO:0000256" key="1">
    <source>
        <dbReference type="SAM" id="MobiDB-lite"/>
    </source>
</evidence>
<feature type="compositionally biased region" description="Basic residues" evidence="1">
    <location>
        <begin position="58"/>
        <end position="72"/>
    </location>
</feature>
<dbReference type="Proteomes" id="UP001458880">
    <property type="component" value="Unassembled WGS sequence"/>
</dbReference>